<name>A0A482IC86_9CAUD</name>
<evidence type="ECO:0000313" key="3">
    <source>
        <dbReference type="Proteomes" id="UP000295590"/>
    </source>
</evidence>
<organism evidence="2 3">
    <name type="scientific">Synechococcus phage S-B28</name>
    <dbReference type="NCBI Taxonomy" id="2545435"/>
    <lineage>
        <taxon>Viruses</taxon>
        <taxon>Duplodnaviria</taxon>
        <taxon>Heunggongvirae</taxon>
        <taxon>Uroviricota</taxon>
        <taxon>Caudoviricetes</taxon>
        <taxon>Autographivirales</taxon>
        <taxon>Sechaudvirinae</taxon>
        <taxon>Qadamvirus</taxon>
        <taxon>Qadamvirus SB28</taxon>
    </lineage>
</organism>
<dbReference type="RefSeq" id="YP_009820956.1">
    <property type="nucleotide sequence ID" value="NC_048171.1"/>
</dbReference>
<dbReference type="EMBL" id="MK016662">
    <property type="protein sequence ID" value="QBP05819.1"/>
    <property type="molecule type" value="Genomic_DNA"/>
</dbReference>
<protein>
    <submittedName>
        <fullName evidence="2">Uncharacterized protein</fullName>
    </submittedName>
</protein>
<dbReference type="KEGG" id="vg:55012403"/>
<feature type="region of interest" description="Disordered" evidence="1">
    <location>
        <begin position="21"/>
        <end position="77"/>
    </location>
</feature>
<keyword evidence="3" id="KW-1185">Reference proteome</keyword>
<accession>A0A482IC86</accession>
<reference evidence="2 3" key="1">
    <citation type="submission" date="2018-10" db="EMBL/GenBank/DDBJ databases">
        <title>Isolation and Genetic Analysis of a Novel Cyanophage S-LB68 from the Huang Bohai.</title>
        <authorList>
            <person name="Liu X."/>
        </authorList>
    </citation>
    <scope>NUCLEOTIDE SEQUENCE [LARGE SCALE GENOMIC DNA]</scope>
</reference>
<dbReference type="GeneID" id="55012403"/>
<sequence length="77" mass="8582">MEMLMKNKKVDQKAFDSNFVSSAPSYEIGPGHRGAMKGKKIYDKGKGTTNPNEKDTFMKRTGPQLPLVKRKGKTSYG</sequence>
<evidence type="ECO:0000313" key="2">
    <source>
        <dbReference type="EMBL" id="QBP05819.1"/>
    </source>
</evidence>
<dbReference type="Proteomes" id="UP000295590">
    <property type="component" value="Segment"/>
</dbReference>
<evidence type="ECO:0000256" key="1">
    <source>
        <dbReference type="SAM" id="MobiDB-lite"/>
    </source>
</evidence>
<feature type="compositionally biased region" description="Basic and acidic residues" evidence="1">
    <location>
        <begin position="40"/>
        <end position="58"/>
    </location>
</feature>
<proteinExistence type="predicted"/>
<feature type="compositionally biased region" description="Basic residues" evidence="1">
    <location>
        <begin position="68"/>
        <end position="77"/>
    </location>
</feature>